<evidence type="ECO:0000313" key="1">
    <source>
        <dbReference type="EMBL" id="RLL12154.1"/>
    </source>
</evidence>
<protein>
    <submittedName>
        <fullName evidence="1">Uncharacterized protein</fullName>
    </submittedName>
</protein>
<dbReference type="Proteomes" id="UP000276301">
    <property type="component" value="Unassembled WGS sequence"/>
</dbReference>
<name>A0A498CN92_9FIRM</name>
<proteinExistence type="predicted"/>
<dbReference type="AlphaFoldDB" id="A0A498CN92"/>
<organism evidence="1 2">
    <name type="scientific">Anaerotruncus massiliensis</name>
    <name type="common">ex Liu et al. 2021</name>
    <dbReference type="NCBI Taxonomy" id="2321404"/>
    <lineage>
        <taxon>Bacteria</taxon>
        <taxon>Bacillati</taxon>
        <taxon>Bacillota</taxon>
        <taxon>Clostridia</taxon>
        <taxon>Eubacteriales</taxon>
        <taxon>Oscillospiraceae</taxon>
        <taxon>Anaerotruncus</taxon>
    </lineage>
</organism>
<accession>A0A498CN92</accession>
<reference evidence="1 2" key="1">
    <citation type="submission" date="2018-10" db="EMBL/GenBank/DDBJ databases">
        <title>Anaerotruncus faecis sp. nov., isolated from human feces.</title>
        <authorList>
            <person name="Wang Y.-J."/>
        </authorList>
    </citation>
    <scope>NUCLEOTIDE SEQUENCE [LARGE SCALE GENOMIC DNA]</scope>
    <source>
        <strain evidence="1 2">22A2-44</strain>
    </source>
</reference>
<dbReference type="EMBL" id="RCHT01000007">
    <property type="protein sequence ID" value="RLL12154.1"/>
    <property type="molecule type" value="Genomic_DNA"/>
</dbReference>
<comment type="caution">
    <text evidence="1">The sequence shown here is derived from an EMBL/GenBank/DDBJ whole genome shotgun (WGS) entry which is preliminary data.</text>
</comment>
<dbReference type="RefSeq" id="WP_121586640.1">
    <property type="nucleotide sequence ID" value="NZ_RCHT01000007.1"/>
</dbReference>
<sequence length="94" mass="10647">MTLQEIEEIPREYLIPREVASVLDMDQYTINVAAQSAPEKLGFPVVVTGSRVRIPKEAFLYFMRYGRPQAEPPAKWVERCRQAALEAIAKEAPA</sequence>
<gene>
    <name evidence="1" type="ORF">D4A47_06405</name>
</gene>
<evidence type="ECO:0000313" key="2">
    <source>
        <dbReference type="Proteomes" id="UP000276301"/>
    </source>
</evidence>
<keyword evidence="2" id="KW-1185">Reference proteome</keyword>